<evidence type="ECO:0000259" key="1">
    <source>
        <dbReference type="Pfam" id="PF02541"/>
    </source>
</evidence>
<reference evidence="4" key="1">
    <citation type="journal article" date="2017" name="Genome Biol. Evol.">
        <title>Comparative Genomic Analysis Identifies a Campylobacter Clade Deficient in Selenium Metabolism.</title>
        <authorList>
            <person name="Miller W.G."/>
            <person name="Yee E."/>
            <person name="Lopes B.S."/>
            <person name="Chapman M.H."/>
            <person name="Huynh S."/>
            <person name="Bono J.L."/>
            <person name="Parker C.T."/>
            <person name="Strachan N.J.C."/>
            <person name="Forbes K.J."/>
        </authorList>
    </citation>
    <scope>NUCLEOTIDE SEQUENCE [LARGE SCALE GENOMIC DNA]</scope>
    <source>
        <strain evidence="4">NCTC 13004</strain>
    </source>
</reference>
<dbReference type="GeneID" id="46921825"/>
<dbReference type="Gene3D" id="1.10.3210.10">
    <property type="entry name" value="Hypothetical protein af1432"/>
    <property type="match status" value="1"/>
</dbReference>
<dbReference type="CDD" id="cd24052">
    <property type="entry name" value="ASKHA_NBD_HpPPX-GppA-like"/>
    <property type="match status" value="1"/>
</dbReference>
<dbReference type="Gene3D" id="3.30.420.150">
    <property type="entry name" value="Exopolyphosphatase. Domain 2"/>
    <property type="match status" value="1"/>
</dbReference>
<accession>A0A1X9SPG9</accession>
<dbReference type="Gene3D" id="3.30.420.40">
    <property type="match status" value="1"/>
</dbReference>
<name>A0A1X9SPG9_9BACT</name>
<feature type="domain" description="Ppx/GppA phosphatase N-terminal" evidence="1">
    <location>
        <begin position="24"/>
        <end position="298"/>
    </location>
</feature>
<keyword evidence="3" id="KW-0378">Hydrolase</keyword>
<sequence>MSKRVAVIDLGSNSARMAIFERTSRLGFFILREYKVKARLGEGAYEKGGVLQESAMSNVLNAFKEFKYFLSIYKVSKVLCTGTSALRDAPNSNLFINRIRRELGLNLRVISGDMEAFYGGIAALNLLTPLDEATTIDIGGGSTELAKIIDGKIVDIISLNLGTVRLKELFFDKGDINGALKFTQDIIDTIPPHFASRDIIAIGGSLRAISGAIIQLQNHPIRLVHNFTYKYSDYMDLINKIAIDNELDLKIIGIKKDRFDTIRQGAMIFSAAAKNLKARMVYTSGVGIREGVFLTNLLRPNLKSKELIQMPQKYKIAFPKGFNPSLRSLQDRFAKRDNSITTKHVKALFEILAPLHKLNPSYLNELIIASKLYNIGRSVGFYLENSHSGYLVKNALNYGYTHQQKALIASIIEYQGKTINNLGEFQNLLPDIEIIRWLSFLLSLGAALSLSPNISFEFASNTLYIKGAKEFLMLKDEIRKLIKPAIFAISFE</sequence>
<dbReference type="PANTHER" id="PTHR30005">
    <property type="entry name" value="EXOPOLYPHOSPHATASE"/>
    <property type="match status" value="1"/>
</dbReference>
<feature type="domain" description="Ppx/GppA phosphatase C-terminal" evidence="2">
    <location>
        <begin position="357"/>
        <end position="449"/>
    </location>
</feature>
<dbReference type="PANTHER" id="PTHR30005:SF0">
    <property type="entry name" value="RETROGRADE REGULATION PROTEIN 2"/>
    <property type="match status" value="1"/>
</dbReference>
<dbReference type="InterPro" id="IPR043129">
    <property type="entry name" value="ATPase_NBD"/>
</dbReference>
<dbReference type="SUPFAM" id="SSF53067">
    <property type="entry name" value="Actin-like ATPase domain"/>
    <property type="match status" value="2"/>
</dbReference>
<evidence type="ECO:0000313" key="3">
    <source>
        <dbReference type="EMBL" id="ARQ98080.1"/>
    </source>
</evidence>
<dbReference type="EC" id="3.6.1.40" evidence="3"/>
<organism evidence="3 4">
    <name type="scientific">Campylobacter lanienae NCTC 13004</name>
    <dbReference type="NCBI Taxonomy" id="1031753"/>
    <lineage>
        <taxon>Bacteria</taxon>
        <taxon>Pseudomonadati</taxon>
        <taxon>Campylobacterota</taxon>
        <taxon>Epsilonproteobacteria</taxon>
        <taxon>Campylobacterales</taxon>
        <taxon>Campylobacteraceae</taxon>
        <taxon>Campylobacter</taxon>
    </lineage>
</organism>
<dbReference type="GO" id="GO:0008894">
    <property type="term" value="F:guanosine-5'-triphosphate,3'-diphosphate diphosphatase activity"/>
    <property type="evidence" value="ECO:0007669"/>
    <property type="project" value="UniProtKB-EC"/>
</dbReference>
<gene>
    <name evidence="3" type="primary">gppA</name>
    <name evidence="3" type="ORF">CLAN_1357</name>
</gene>
<dbReference type="RefSeq" id="WP_100590899.1">
    <property type="nucleotide sequence ID" value="NZ_CP015578.1"/>
</dbReference>
<dbReference type="Proteomes" id="UP000202031">
    <property type="component" value="Chromosome"/>
</dbReference>
<dbReference type="EMBL" id="CP015578">
    <property type="protein sequence ID" value="ARQ98080.1"/>
    <property type="molecule type" value="Genomic_DNA"/>
</dbReference>
<dbReference type="InterPro" id="IPR050273">
    <property type="entry name" value="GppA/Ppx_hydrolase"/>
</dbReference>
<evidence type="ECO:0000313" key="4">
    <source>
        <dbReference type="Proteomes" id="UP000202031"/>
    </source>
</evidence>
<proteinExistence type="predicted"/>
<dbReference type="InterPro" id="IPR048950">
    <property type="entry name" value="Ppx_GppA_C"/>
</dbReference>
<dbReference type="AlphaFoldDB" id="A0A1X9SPG9"/>
<dbReference type="Pfam" id="PF02541">
    <property type="entry name" value="Ppx-GppA"/>
    <property type="match status" value="1"/>
</dbReference>
<evidence type="ECO:0000259" key="2">
    <source>
        <dbReference type="Pfam" id="PF21447"/>
    </source>
</evidence>
<dbReference type="SUPFAM" id="SSF109604">
    <property type="entry name" value="HD-domain/PDEase-like"/>
    <property type="match status" value="1"/>
</dbReference>
<dbReference type="InterPro" id="IPR003695">
    <property type="entry name" value="Ppx_GppA_N"/>
</dbReference>
<protein>
    <submittedName>
        <fullName evidence="3">Guanosine-5'-triphosphate, 3'-diphosphate pyrophosphatase</fullName>
        <ecNumber evidence="3">3.6.1.40</ecNumber>
    </submittedName>
</protein>
<dbReference type="Pfam" id="PF21447">
    <property type="entry name" value="Ppx-GppA_III"/>
    <property type="match status" value="1"/>
</dbReference>
<dbReference type="KEGG" id="clx:CLAN_1357"/>